<organism evidence="1 2">
    <name type="scientific">Candidatus Microbacterium stercoravium</name>
    <dbReference type="NCBI Taxonomy" id="2838697"/>
    <lineage>
        <taxon>Bacteria</taxon>
        <taxon>Bacillati</taxon>
        <taxon>Actinomycetota</taxon>
        <taxon>Actinomycetes</taxon>
        <taxon>Micrococcales</taxon>
        <taxon>Microbacteriaceae</taxon>
        <taxon>Microbacterium</taxon>
    </lineage>
</organism>
<reference evidence="1" key="2">
    <citation type="submission" date="2021-04" db="EMBL/GenBank/DDBJ databases">
        <authorList>
            <person name="Gilroy R."/>
        </authorList>
    </citation>
    <scope>NUCLEOTIDE SEQUENCE</scope>
    <source>
        <strain evidence="1">ChiHjej8B7-3636</strain>
    </source>
</reference>
<dbReference type="GO" id="GO:0003677">
    <property type="term" value="F:DNA binding"/>
    <property type="evidence" value="ECO:0007669"/>
    <property type="project" value="UniProtKB-KW"/>
</dbReference>
<name>A0A9D2H4K7_9MICO</name>
<sequence>MVLLRTRARYRRGVVRTTLSAGQARRAALVAQGLGGPRDGSATPHTLHAAIARMGVLQIDSVNVFARSHYMPLYSRTGAYDTAALDRIVFRRSKPTHVEYLAHEAAFMPVADWPLWGFRRDDIRARNGRWGGWAAENTAVIDLVRAELADRGPLKPSEIASIEREARRGRWWDWDHVKRALEHLWGIGEVAIAGRDGFERVYGLASRILPDEVLFDLPRDEAVRELVRRAARASGVATISDLNDYYRLRDQKAVRQAVRDLEDAGELSPVAVEGWGRPAWIHRDARVPRATSQAVLLTPFDPVVWFRERAERLFGFSYRIEIYVPGPKRRYGYYSLPVVIDDRIAGRVDLKADRAASTLRVQSAWWEPGGAPDPARAAAEIRRAAAWQGLDEVTVSRWGDATDGLAAELGAARHEHPNAVGAFRSRGDEP</sequence>
<dbReference type="AlphaFoldDB" id="A0A9D2H4K7"/>
<reference evidence="1" key="1">
    <citation type="journal article" date="2021" name="PeerJ">
        <title>Extensive microbial diversity within the chicken gut microbiome revealed by metagenomics and culture.</title>
        <authorList>
            <person name="Gilroy R."/>
            <person name="Ravi A."/>
            <person name="Getino M."/>
            <person name="Pursley I."/>
            <person name="Horton D.L."/>
            <person name="Alikhan N.F."/>
            <person name="Baker D."/>
            <person name="Gharbi K."/>
            <person name="Hall N."/>
            <person name="Watson M."/>
            <person name="Adriaenssens E.M."/>
            <person name="Foster-Nyarko E."/>
            <person name="Jarju S."/>
            <person name="Secka A."/>
            <person name="Antonio M."/>
            <person name="Oren A."/>
            <person name="Chaudhuri R.R."/>
            <person name="La Ragione R."/>
            <person name="Hildebrand F."/>
            <person name="Pallen M.J."/>
        </authorList>
    </citation>
    <scope>NUCLEOTIDE SEQUENCE</scope>
    <source>
        <strain evidence="1">ChiHjej8B7-3636</strain>
    </source>
</reference>
<keyword evidence="1" id="KW-0238">DNA-binding</keyword>
<evidence type="ECO:0000313" key="2">
    <source>
        <dbReference type="Proteomes" id="UP000824220"/>
    </source>
</evidence>
<protein>
    <submittedName>
        <fullName evidence="1">Winged helix DNA-binding domain-containing protein</fullName>
    </submittedName>
</protein>
<dbReference type="PANTHER" id="PTHR30528:SF0">
    <property type="entry name" value="CYTOPLASMIC PROTEIN"/>
    <property type="match status" value="1"/>
</dbReference>
<gene>
    <name evidence="1" type="ORF">H9800_02475</name>
</gene>
<comment type="caution">
    <text evidence="1">The sequence shown here is derived from an EMBL/GenBank/DDBJ whole genome shotgun (WGS) entry which is preliminary data.</text>
</comment>
<dbReference type="PANTHER" id="PTHR30528">
    <property type="entry name" value="CYTOPLASMIC PROTEIN"/>
    <property type="match status" value="1"/>
</dbReference>
<accession>A0A9D2H4K7</accession>
<proteinExistence type="predicted"/>
<dbReference type="Pfam" id="PF06224">
    <property type="entry name" value="AlkZ-like"/>
    <property type="match status" value="1"/>
</dbReference>
<dbReference type="EMBL" id="DXAM01000035">
    <property type="protein sequence ID" value="HJA03709.1"/>
    <property type="molecule type" value="Genomic_DNA"/>
</dbReference>
<dbReference type="Proteomes" id="UP000824220">
    <property type="component" value="Unassembled WGS sequence"/>
</dbReference>
<dbReference type="InterPro" id="IPR009351">
    <property type="entry name" value="AlkZ-like"/>
</dbReference>
<evidence type="ECO:0000313" key="1">
    <source>
        <dbReference type="EMBL" id="HJA03709.1"/>
    </source>
</evidence>